<keyword evidence="5" id="KW-1185">Reference proteome</keyword>
<gene>
    <name evidence="4" type="ORF">BJX63DRAFT_430098</name>
</gene>
<dbReference type="PANTHER" id="PTHR46072">
    <property type="entry name" value="AMIDASE-RELATED-RELATED"/>
    <property type="match status" value="1"/>
</dbReference>
<proteinExistence type="inferred from homology"/>
<sequence>MFRRRCFCECENNVFGRTRNPAVSHLSCGGSSGGEGALSAFRGNALGIGTDLGGSIRLPAAYNDVYGYKPSVGILPFIGYAASGWTGVNTGIPAVLGPIAHSIRDMKLPTETIRAAQPWFFDPAVVPRIMEQPISPASRKPIVGILTQSGVTPHPHFLSYLTN</sequence>
<dbReference type="Proteomes" id="UP001610334">
    <property type="component" value="Unassembled WGS sequence"/>
</dbReference>
<evidence type="ECO:0000256" key="1">
    <source>
        <dbReference type="ARBA" id="ARBA00009199"/>
    </source>
</evidence>
<comment type="caution">
    <text evidence="4">The sequence shown here is derived from an EMBL/GenBank/DDBJ whole genome shotgun (WGS) entry which is preliminary data.</text>
</comment>
<protein>
    <submittedName>
        <fullName evidence="4">Amidase signature domain-containing protein</fullName>
    </submittedName>
</protein>
<evidence type="ECO:0000256" key="2">
    <source>
        <dbReference type="ARBA" id="ARBA00022801"/>
    </source>
</evidence>
<evidence type="ECO:0000259" key="3">
    <source>
        <dbReference type="Pfam" id="PF01425"/>
    </source>
</evidence>
<dbReference type="PANTHER" id="PTHR46072:SF11">
    <property type="entry name" value="AMIDASE-RELATED"/>
    <property type="match status" value="1"/>
</dbReference>
<dbReference type="InterPro" id="IPR036928">
    <property type="entry name" value="AS_sf"/>
</dbReference>
<dbReference type="Gene3D" id="3.90.1300.10">
    <property type="entry name" value="Amidase signature (AS) domain"/>
    <property type="match status" value="1"/>
</dbReference>
<name>A0ABR4HPR7_9EURO</name>
<dbReference type="InterPro" id="IPR023631">
    <property type="entry name" value="Amidase_dom"/>
</dbReference>
<dbReference type="Pfam" id="PF01425">
    <property type="entry name" value="Amidase"/>
    <property type="match status" value="1"/>
</dbReference>
<evidence type="ECO:0000313" key="5">
    <source>
        <dbReference type="Proteomes" id="UP001610334"/>
    </source>
</evidence>
<feature type="domain" description="Amidase" evidence="3">
    <location>
        <begin position="7"/>
        <end position="156"/>
    </location>
</feature>
<comment type="similarity">
    <text evidence="1">Belongs to the amidase family.</text>
</comment>
<dbReference type="SUPFAM" id="SSF75304">
    <property type="entry name" value="Amidase signature (AS) enzymes"/>
    <property type="match status" value="1"/>
</dbReference>
<reference evidence="4 5" key="1">
    <citation type="submission" date="2024-07" db="EMBL/GenBank/DDBJ databases">
        <title>Section-level genome sequencing and comparative genomics of Aspergillus sections Usti and Cavernicolus.</title>
        <authorList>
            <consortium name="Lawrence Berkeley National Laboratory"/>
            <person name="Nybo J.L."/>
            <person name="Vesth T.C."/>
            <person name="Theobald S."/>
            <person name="Frisvad J.C."/>
            <person name="Larsen T.O."/>
            <person name="Kjaerboelling I."/>
            <person name="Rothschild-Mancinelli K."/>
            <person name="Lyhne E.K."/>
            <person name="Kogle M.E."/>
            <person name="Barry K."/>
            <person name="Clum A."/>
            <person name="Na H."/>
            <person name="Ledsgaard L."/>
            <person name="Lin J."/>
            <person name="Lipzen A."/>
            <person name="Kuo A."/>
            <person name="Riley R."/>
            <person name="Mondo S."/>
            <person name="Labutti K."/>
            <person name="Haridas S."/>
            <person name="Pangalinan J."/>
            <person name="Salamov A.A."/>
            <person name="Simmons B.A."/>
            <person name="Magnuson J.K."/>
            <person name="Chen J."/>
            <person name="Drula E."/>
            <person name="Henrissat B."/>
            <person name="Wiebenga A."/>
            <person name="Lubbers R.J."/>
            <person name="Gomes A.C."/>
            <person name="Makela M.R."/>
            <person name="Stajich J."/>
            <person name="Grigoriev I.V."/>
            <person name="Mortensen U.H."/>
            <person name="De Vries R.P."/>
            <person name="Baker S.E."/>
            <person name="Andersen M.R."/>
        </authorList>
    </citation>
    <scope>NUCLEOTIDE SEQUENCE [LARGE SCALE GENOMIC DNA]</scope>
    <source>
        <strain evidence="4 5">CBS 588.65</strain>
    </source>
</reference>
<evidence type="ECO:0000313" key="4">
    <source>
        <dbReference type="EMBL" id="KAL2816717.1"/>
    </source>
</evidence>
<organism evidence="4 5">
    <name type="scientific">Aspergillus granulosus</name>
    <dbReference type="NCBI Taxonomy" id="176169"/>
    <lineage>
        <taxon>Eukaryota</taxon>
        <taxon>Fungi</taxon>
        <taxon>Dikarya</taxon>
        <taxon>Ascomycota</taxon>
        <taxon>Pezizomycotina</taxon>
        <taxon>Eurotiomycetes</taxon>
        <taxon>Eurotiomycetidae</taxon>
        <taxon>Eurotiales</taxon>
        <taxon>Aspergillaceae</taxon>
        <taxon>Aspergillus</taxon>
        <taxon>Aspergillus subgen. Nidulantes</taxon>
    </lineage>
</organism>
<keyword evidence="2" id="KW-0378">Hydrolase</keyword>
<accession>A0ABR4HPR7</accession>
<dbReference type="EMBL" id="JBFXLT010000021">
    <property type="protein sequence ID" value="KAL2816717.1"/>
    <property type="molecule type" value="Genomic_DNA"/>
</dbReference>